<dbReference type="OrthoDB" id="408683at2759"/>
<dbReference type="EMBL" id="RQTK01001848">
    <property type="protein sequence ID" value="RUS69062.1"/>
    <property type="molecule type" value="Genomic_DNA"/>
</dbReference>
<dbReference type="Proteomes" id="UP000271974">
    <property type="component" value="Unassembled WGS sequence"/>
</dbReference>
<feature type="region of interest" description="Disordered" evidence="3">
    <location>
        <begin position="199"/>
        <end position="239"/>
    </location>
</feature>
<protein>
    <recommendedName>
        <fullName evidence="4">tRNA-splicing endonuclease subunit Sen54 N-terminal domain-containing protein</fullName>
    </recommendedName>
</protein>
<organism evidence="5 6">
    <name type="scientific">Elysia chlorotica</name>
    <name type="common">Eastern emerald elysia</name>
    <name type="synonym">Sea slug</name>
    <dbReference type="NCBI Taxonomy" id="188477"/>
    <lineage>
        <taxon>Eukaryota</taxon>
        <taxon>Metazoa</taxon>
        <taxon>Spiralia</taxon>
        <taxon>Lophotrochozoa</taxon>
        <taxon>Mollusca</taxon>
        <taxon>Gastropoda</taxon>
        <taxon>Heterobranchia</taxon>
        <taxon>Euthyneura</taxon>
        <taxon>Panpulmonata</taxon>
        <taxon>Sacoglossa</taxon>
        <taxon>Placobranchoidea</taxon>
        <taxon>Plakobranchidae</taxon>
        <taxon>Elysia</taxon>
    </lineage>
</organism>
<feature type="domain" description="tRNA-splicing endonuclease subunit Sen54 N-terminal" evidence="4">
    <location>
        <begin position="88"/>
        <end position="124"/>
    </location>
</feature>
<evidence type="ECO:0000256" key="1">
    <source>
        <dbReference type="ARBA" id="ARBA00005736"/>
    </source>
</evidence>
<dbReference type="InterPro" id="IPR024337">
    <property type="entry name" value="tRNA_splic_suSen54"/>
</dbReference>
<evidence type="ECO:0000313" key="6">
    <source>
        <dbReference type="Proteomes" id="UP000271974"/>
    </source>
</evidence>
<keyword evidence="6" id="KW-1185">Reference proteome</keyword>
<evidence type="ECO:0000313" key="5">
    <source>
        <dbReference type="EMBL" id="RUS69062.1"/>
    </source>
</evidence>
<dbReference type="AlphaFoldDB" id="A0A3S1AQE2"/>
<evidence type="ECO:0000256" key="2">
    <source>
        <dbReference type="ARBA" id="ARBA00022694"/>
    </source>
</evidence>
<feature type="compositionally biased region" description="Polar residues" evidence="3">
    <location>
        <begin position="375"/>
        <end position="385"/>
    </location>
</feature>
<name>A0A3S1AQE2_ELYCH</name>
<feature type="region of interest" description="Disordered" evidence="3">
    <location>
        <begin position="277"/>
        <end position="336"/>
    </location>
</feature>
<feature type="compositionally biased region" description="Basic and acidic residues" evidence="3">
    <location>
        <begin position="362"/>
        <end position="374"/>
    </location>
</feature>
<comment type="caution">
    <text evidence="5">The sequence shown here is derived from an EMBL/GenBank/DDBJ whole genome shotgun (WGS) entry which is preliminary data.</text>
</comment>
<reference evidence="5 6" key="1">
    <citation type="submission" date="2019-01" db="EMBL/GenBank/DDBJ databases">
        <title>A draft genome assembly of the solar-powered sea slug Elysia chlorotica.</title>
        <authorList>
            <person name="Cai H."/>
            <person name="Li Q."/>
            <person name="Fang X."/>
            <person name="Li J."/>
            <person name="Curtis N.E."/>
            <person name="Altenburger A."/>
            <person name="Shibata T."/>
            <person name="Feng M."/>
            <person name="Maeda T."/>
            <person name="Schwartz J.A."/>
            <person name="Shigenobu S."/>
            <person name="Lundholm N."/>
            <person name="Nishiyama T."/>
            <person name="Yang H."/>
            <person name="Hasebe M."/>
            <person name="Li S."/>
            <person name="Pierce S.K."/>
            <person name="Wang J."/>
        </authorList>
    </citation>
    <scope>NUCLEOTIDE SEQUENCE [LARGE SCALE GENOMIC DNA]</scope>
    <source>
        <strain evidence="5">EC2010</strain>
        <tissue evidence="5">Whole organism of an adult</tissue>
    </source>
</reference>
<feature type="compositionally biased region" description="Basic and acidic residues" evidence="3">
    <location>
        <begin position="310"/>
        <end position="336"/>
    </location>
</feature>
<evidence type="ECO:0000259" key="4">
    <source>
        <dbReference type="Pfam" id="PF12928"/>
    </source>
</evidence>
<proteinExistence type="inferred from homology"/>
<evidence type="ECO:0000256" key="3">
    <source>
        <dbReference type="SAM" id="MobiDB-lite"/>
    </source>
</evidence>
<gene>
    <name evidence="5" type="ORF">EGW08_023173</name>
</gene>
<dbReference type="GO" id="GO:0000214">
    <property type="term" value="C:tRNA-intron endonuclease complex"/>
    <property type="evidence" value="ECO:0007669"/>
    <property type="project" value="TreeGrafter"/>
</dbReference>
<sequence length="622" mass="71483">MSFYDLTKDNVLSASELFKYRLKRDATIPSKGGQKAFEPDGSWIHAKALENLMQERTQILGEQRVEKLTCLITNLFSVSLKTLQNIFLLQGKFWAHMGFTDKRRNWLYPEEALFLMETSTLEVYFNNLPLSIQEAYTKFMGPDLSLEEYQVFAHLRRLGYVVLRQEAQLEITPYEKQINLDKYMTKQSRKERKEKLLAKRKKLGDDNTSASLDDVERNLTEMDQTNLPGEDEMQKSDHLQDKLSEDNFQTCTESTSIKKEDVLTALDIDGDNKLESRLSENSAEPNAELHAKRPSSCSEDSADVGPCKISKTDEQHEESSVHLKSSPKHESPCSDGHPHMSWYLNDAWARCFQKHHLASSNETKDENTMEEKTSTTENATKTDPAQTFPFPSIANYKNVMSLPQPWTKLLPSNVVVNEDYNDILLFDVDAYRRENPAQEQTKNFLREEEREARLKNLKFSFAEWTKKPQIKADSWAEFRQKSKEVLASRSARTPVDHLWQGDVTPLVKPEDAWSKKTILDRLDIIKTADNEALLPNQDCMVDLKVSYCVHLPDGSFKKSMPGTPDHRVCVVKCSTEPPNLAEVQEVWSRFKDDVPLHCAVVDSGEIAFYLFDNTFKLEVLPQ</sequence>
<dbReference type="Pfam" id="PF12928">
    <property type="entry name" value="tRNA_int_end_N2"/>
    <property type="match status" value="1"/>
</dbReference>
<dbReference type="PANTHER" id="PTHR21027:SF1">
    <property type="entry name" value="TRNA-SPLICING ENDONUCLEASE SUBUNIT SEN54"/>
    <property type="match status" value="1"/>
</dbReference>
<dbReference type="PANTHER" id="PTHR21027">
    <property type="entry name" value="TRNA-SPLICING ENDONUCLEASE SUBUNIT SEN54"/>
    <property type="match status" value="1"/>
</dbReference>
<keyword evidence="2" id="KW-0819">tRNA processing</keyword>
<dbReference type="InterPro" id="IPR024336">
    <property type="entry name" value="tRNA_splic_suSen54_N"/>
</dbReference>
<dbReference type="GO" id="GO:0000379">
    <property type="term" value="P:tRNA-type intron splice site recognition and cleavage"/>
    <property type="evidence" value="ECO:0007669"/>
    <property type="project" value="TreeGrafter"/>
</dbReference>
<accession>A0A3S1AQE2</accession>
<dbReference type="STRING" id="188477.A0A3S1AQE2"/>
<comment type="similarity">
    <text evidence="1">Belongs to the SEN54 family.</text>
</comment>
<feature type="region of interest" description="Disordered" evidence="3">
    <location>
        <begin position="359"/>
        <end position="390"/>
    </location>
</feature>